<keyword evidence="7 9" id="KW-0378">Hydrolase</keyword>
<keyword evidence="14" id="KW-1185">Reference proteome</keyword>
<evidence type="ECO:0000313" key="14">
    <source>
        <dbReference type="Proteomes" id="UP000004931"/>
    </source>
</evidence>
<dbReference type="InterPro" id="IPR005122">
    <property type="entry name" value="Uracil-DNA_glycosylase-like"/>
</dbReference>
<gene>
    <name evidence="9" type="primary">ung</name>
    <name evidence="13" type="ORF">GP2143_08284</name>
</gene>
<keyword evidence="8 9" id="KW-0234">DNA repair</keyword>
<dbReference type="Pfam" id="PF03167">
    <property type="entry name" value="UDG"/>
    <property type="match status" value="1"/>
</dbReference>
<comment type="catalytic activity">
    <reaction evidence="1 9 11">
        <text>Hydrolyzes single-stranded DNA or mismatched double-stranded DNA and polynucleotides, releasing free uracil.</text>
        <dbReference type="EC" id="3.2.2.27"/>
    </reaction>
</comment>
<evidence type="ECO:0000256" key="10">
    <source>
        <dbReference type="PROSITE-ProRule" id="PRU10072"/>
    </source>
</evidence>
<dbReference type="PROSITE" id="PS00130">
    <property type="entry name" value="U_DNA_GLYCOSYLASE"/>
    <property type="match status" value="1"/>
</dbReference>
<dbReference type="eggNOG" id="COG0692">
    <property type="taxonomic scope" value="Bacteria"/>
</dbReference>
<dbReference type="Gene3D" id="3.40.470.10">
    <property type="entry name" value="Uracil-DNA glycosylase-like domain"/>
    <property type="match status" value="1"/>
</dbReference>
<dbReference type="SMART" id="SM00987">
    <property type="entry name" value="UreE_C"/>
    <property type="match status" value="1"/>
</dbReference>
<dbReference type="NCBIfam" id="NF003591">
    <property type="entry name" value="PRK05254.1-4"/>
    <property type="match status" value="1"/>
</dbReference>
<feature type="domain" description="Uracil-DNA glycosylase-like" evidence="12">
    <location>
        <begin position="63"/>
        <end position="223"/>
    </location>
</feature>
<comment type="subcellular location">
    <subcellularLocation>
        <location evidence="9">Cytoplasm</location>
    </subcellularLocation>
</comment>
<keyword evidence="6 9" id="KW-0227">DNA damage</keyword>
<dbReference type="InterPro" id="IPR018085">
    <property type="entry name" value="Ura-DNA_Glyclase_AS"/>
</dbReference>
<dbReference type="OrthoDB" id="9804372at2"/>
<dbReference type="EMBL" id="AAVT01000003">
    <property type="protein sequence ID" value="EAW31533.1"/>
    <property type="molecule type" value="Genomic_DNA"/>
</dbReference>
<dbReference type="Proteomes" id="UP000004931">
    <property type="component" value="Unassembled WGS sequence"/>
</dbReference>
<sequence length="236" mass="26692">MTAIPLRFIAGGPSLTLAPSWFKVLSEEFQQPYMQSLQAFLECELDDKKIILPPPELWFNAFNSTPFDKVKVVILGQDPYHGSDQAHGLCFSVRPEMPIPPSLRNIFKELHRELGAPKASHGCLQRWADQGVLMLNAILTVEKGQAGSHQGKGWEQFTDRVIQQLSEEKKGVVFLLWGSYAQKKGRLIDEKKHWVLKTSHPSPLSAHRGFLGCDHFTQANDYLRRQGNTAVDWSLD</sequence>
<dbReference type="InterPro" id="IPR002043">
    <property type="entry name" value="UDG_fam1"/>
</dbReference>
<dbReference type="PANTHER" id="PTHR11264:SF0">
    <property type="entry name" value="URACIL-DNA GLYCOSYLASE"/>
    <property type="match status" value="1"/>
</dbReference>
<dbReference type="HAMAP" id="MF_00148">
    <property type="entry name" value="UDG"/>
    <property type="match status" value="1"/>
</dbReference>
<comment type="similarity">
    <text evidence="3 9 11">Belongs to the uracil-DNA glycosylase (UDG) superfamily. UNG family.</text>
</comment>
<evidence type="ECO:0000256" key="11">
    <source>
        <dbReference type="RuleBase" id="RU003780"/>
    </source>
</evidence>
<comment type="function">
    <text evidence="2 9 11">Excises uracil residues from the DNA which can arise as a result of misincorporation of dUMP residues by DNA polymerase or due to deamination of cytosine.</text>
</comment>
<evidence type="ECO:0000313" key="13">
    <source>
        <dbReference type="EMBL" id="EAW31533.1"/>
    </source>
</evidence>
<dbReference type="CDD" id="cd10027">
    <property type="entry name" value="UDG-F1-like"/>
    <property type="match status" value="1"/>
</dbReference>
<evidence type="ECO:0000256" key="5">
    <source>
        <dbReference type="ARBA" id="ARBA00018429"/>
    </source>
</evidence>
<dbReference type="PANTHER" id="PTHR11264">
    <property type="entry name" value="URACIL-DNA GLYCOSYLASE"/>
    <property type="match status" value="1"/>
</dbReference>
<feature type="active site" description="Proton acceptor" evidence="9 10">
    <location>
        <position position="78"/>
    </location>
</feature>
<dbReference type="NCBIfam" id="NF003589">
    <property type="entry name" value="PRK05254.1-2"/>
    <property type="match status" value="1"/>
</dbReference>
<dbReference type="NCBIfam" id="NF003592">
    <property type="entry name" value="PRK05254.1-5"/>
    <property type="match status" value="1"/>
</dbReference>
<dbReference type="InterPro" id="IPR036895">
    <property type="entry name" value="Uracil-DNA_glycosylase-like_sf"/>
</dbReference>
<organism evidence="13 14">
    <name type="scientific">marine gamma proteobacterium HTCC2143</name>
    <dbReference type="NCBI Taxonomy" id="247633"/>
    <lineage>
        <taxon>Bacteria</taxon>
        <taxon>Pseudomonadati</taxon>
        <taxon>Pseudomonadota</taxon>
        <taxon>Gammaproteobacteria</taxon>
        <taxon>Cellvibrionales</taxon>
        <taxon>Spongiibacteraceae</taxon>
        <taxon>BD1-7 clade</taxon>
    </lineage>
</organism>
<evidence type="ECO:0000256" key="7">
    <source>
        <dbReference type="ARBA" id="ARBA00022801"/>
    </source>
</evidence>
<dbReference type="NCBIfam" id="NF003588">
    <property type="entry name" value="PRK05254.1-1"/>
    <property type="match status" value="1"/>
</dbReference>
<comment type="caution">
    <text evidence="13">The sequence shown here is derived from an EMBL/GenBank/DDBJ whole genome shotgun (WGS) entry which is preliminary data.</text>
</comment>
<reference evidence="13 14" key="1">
    <citation type="journal article" date="2010" name="J. Bacteriol.">
        <title>Genome sequence of the oligotrophic marine Gammaproteobacterium HTCC2143, isolated from the Oregon Coast.</title>
        <authorList>
            <person name="Oh H.M."/>
            <person name="Kang I."/>
            <person name="Ferriera S."/>
            <person name="Giovannoni S.J."/>
            <person name="Cho J.C."/>
        </authorList>
    </citation>
    <scope>NUCLEOTIDE SEQUENCE [LARGE SCALE GENOMIC DNA]</scope>
    <source>
        <strain evidence="13 14">HTCC2143</strain>
    </source>
</reference>
<dbReference type="SMART" id="SM00986">
    <property type="entry name" value="UDG"/>
    <property type="match status" value="1"/>
</dbReference>
<evidence type="ECO:0000256" key="8">
    <source>
        <dbReference type="ARBA" id="ARBA00023204"/>
    </source>
</evidence>
<protein>
    <recommendedName>
        <fullName evidence="5 9">Uracil-DNA glycosylase</fullName>
        <shortName evidence="9">UDG</shortName>
        <ecNumber evidence="4 9">3.2.2.27</ecNumber>
    </recommendedName>
</protein>
<dbReference type="GO" id="GO:0005737">
    <property type="term" value="C:cytoplasm"/>
    <property type="evidence" value="ECO:0007669"/>
    <property type="project" value="UniProtKB-SubCell"/>
</dbReference>
<evidence type="ECO:0000256" key="3">
    <source>
        <dbReference type="ARBA" id="ARBA00008184"/>
    </source>
</evidence>
<evidence type="ECO:0000259" key="12">
    <source>
        <dbReference type="SMART" id="SM00986"/>
    </source>
</evidence>
<evidence type="ECO:0000256" key="6">
    <source>
        <dbReference type="ARBA" id="ARBA00022763"/>
    </source>
</evidence>
<dbReference type="GO" id="GO:0004844">
    <property type="term" value="F:uracil DNA N-glycosylase activity"/>
    <property type="evidence" value="ECO:0007669"/>
    <property type="project" value="UniProtKB-UniRule"/>
</dbReference>
<keyword evidence="9" id="KW-0963">Cytoplasm</keyword>
<dbReference type="SUPFAM" id="SSF52141">
    <property type="entry name" value="Uracil-DNA glycosylase-like"/>
    <property type="match status" value="1"/>
</dbReference>
<dbReference type="NCBIfam" id="TIGR00628">
    <property type="entry name" value="ung"/>
    <property type="match status" value="1"/>
</dbReference>
<evidence type="ECO:0000256" key="9">
    <source>
        <dbReference type="HAMAP-Rule" id="MF_00148"/>
    </source>
</evidence>
<dbReference type="AlphaFoldDB" id="A0YCL4"/>
<proteinExistence type="inferred from homology"/>
<dbReference type="STRING" id="247633.GP2143_08284"/>
<dbReference type="EC" id="3.2.2.27" evidence="4 9"/>
<evidence type="ECO:0000256" key="1">
    <source>
        <dbReference type="ARBA" id="ARBA00001400"/>
    </source>
</evidence>
<dbReference type="GO" id="GO:0097510">
    <property type="term" value="P:base-excision repair, AP site formation via deaminated base removal"/>
    <property type="evidence" value="ECO:0007669"/>
    <property type="project" value="TreeGrafter"/>
</dbReference>
<dbReference type="FunFam" id="3.40.470.10:FF:000001">
    <property type="entry name" value="Uracil-DNA glycosylase"/>
    <property type="match status" value="1"/>
</dbReference>
<evidence type="ECO:0000256" key="2">
    <source>
        <dbReference type="ARBA" id="ARBA00002631"/>
    </source>
</evidence>
<accession>A0YCL4</accession>
<name>A0YCL4_9GAMM</name>
<evidence type="ECO:0000256" key="4">
    <source>
        <dbReference type="ARBA" id="ARBA00012030"/>
    </source>
</evidence>